<gene>
    <name evidence="1" type="ORF">C8N35_102142</name>
</gene>
<keyword evidence="2" id="KW-1185">Reference proteome</keyword>
<comment type="caution">
    <text evidence="1">The sequence shown here is derived from an EMBL/GenBank/DDBJ whole genome shotgun (WGS) entry which is preliminary data.</text>
</comment>
<dbReference type="RefSeq" id="WP_107989295.1">
    <property type="nucleotide sequence ID" value="NZ_QAYG01000002.1"/>
</dbReference>
<sequence length="124" mass="13655">MFIATDTLLFKEEVRVSVPSAEEAGKREVQTFVMDFEALPSEETEAIAEQIRTAKSTAELIRLEIDQLVRVSRGWQDVVGVATNKPLPFSEDALRKLCRFAPFRRAVGEAYARGLNGDGGPAGN</sequence>
<evidence type="ECO:0000313" key="2">
    <source>
        <dbReference type="Proteomes" id="UP000244081"/>
    </source>
</evidence>
<protein>
    <submittedName>
        <fullName evidence="1">Uncharacterized protein</fullName>
    </submittedName>
</protein>
<organism evidence="1 2">
    <name type="scientific">Breoghania corrubedonensis</name>
    <dbReference type="NCBI Taxonomy" id="665038"/>
    <lineage>
        <taxon>Bacteria</taxon>
        <taxon>Pseudomonadati</taxon>
        <taxon>Pseudomonadota</taxon>
        <taxon>Alphaproteobacteria</taxon>
        <taxon>Hyphomicrobiales</taxon>
        <taxon>Stappiaceae</taxon>
        <taxon>Breoghania</taxon>
    </lineage>
</organism>
<accession>A0A2T5VCE1</accession>
<dbReference type="Proteomes" id="UP000244081">
    <property type="component" value="Unassembled WGS sequence"/>
</dbReference>
<name>A0A2T5VCE1_9HYPH</name>
<dbReference type="AlphaFoldDB" id="A0A2T5VCE1"/>
<reference evidence="1 2" key="1">
    <citation type="submission" date="2018-04" db="EMBL/GenBank/DDBJ databases">
        <title>Genomic Encyclopedia of Archaeal and Bacterial Type Strains, Phase II (KMG-II): from individual species to whole genera.</title>
        <authorList>
            <person name="Goeker M."/>
        </authorList>
    </citation>
    <scope>NUCLEOTIDE SEQUENCE [LARGE SCALE GENOMIC DNA]</scope>
    <source>
        <strain evidence="1 2">DSM 23382</strain>
    </source>
</reference>
<proteinExistence type="predicted"/>
<dbReference type="EMBL" id="QAYG01000002">
    <property type="protein sequence ID" value="PTW61433.1"/>
    <property type="molecule type" value="Genomic_DNA"/>
</dbReference>
<dbReference type="OrthoDB" id="7690128at2"/>
<evidence type="ECO:0000313" key="1">
    <source>
        <dbReference type="EMBL" id="PTW61433.1"/>
    </source>
</evidence>